<evidence type="ECO:0000313" key="1">
    <source>
        <dbReference type="EMBL" id="GAH53505.1"/>
    </source>
</evidence>
<sequence>ILSLKPFNIPIKSQLKTIDKVYCFNLKYVINTSP</sequence>
<name>X1H8Z4_9ZZZZ</name>
<organism evidence="1">
    <name type="scientific">marine sediment metagenome</name>
    <dbReference type="NCBI Taxonomy" id="412755"/>
    <lineage>
        <taxon>unclassified sequences</taxon>
        <taxon>metagenomes</taxon>
        <taxon>ecological metagenomes</taxon>
    </lineage>
</organism>
<proteinExistence type="predicted"/>
<dbReference type="AlphaFoldDB" id="X1H8Z4"/>
<gene>
    <name evidence="1" type="ORF">S03H2_26696</name>
</gene>
<comment type="caution">
    <text evidence="1">The sequence shown here is derived from an EMBL/GenBank/DDBJ whole genome shotgun (WGS) entry which is preliminary data.</text>
</comment>
<dbReference type="EMBL" id="BARU01015600">
    <property type="protein sequence ID" value="GAH53505.1"/>
    <property type="molecule type" value="Genomic_DNA"/>
</dbReference>
<feature type="non-terminal residue" evidence="1">
    <location>
        <position position="1"/>
    </location>
</feature>
<accession>X1H8Z4</accession>
<protein>
    <submittedName>
        <fullName evidence="1">Uncharacterized protein</fullName>
    </submittedName>
</protein>
<reference evidence="1" key="1">
    <citation type="journal article" date="2014" name="Front. Microbiol.">
        <title>High frequency of phylogenetically diverse reductive dehalogenase-homologous genes in deep subseafloor sedimentary metagenomes.</title>
        <authorList>
            <person name="Kawai M."/>
            <person name="Futagami T."/>
            <person name="Toyoda A."/>
            <person name="Takaki Y."/>
            <person name="Nishi S."/>
            <person name="Hori S."/>
            <person name="Arai W."/>
            <person name="Tsubouchi T."/>
            <person name="Morono Y."/>
            <person name="Uchiyama I."/>
            <person name="Ito T."/>
            <person name="Fujiyama A."/>
            <person name="Inagaki F."/>
            <person name="Takami H."/>
        </authorList>
    </citation>
    <scope>NUCLEOTIDE SEQUENCE</scope>
    <source>
        <strain evidence="1">Expedition CK06-06</strain>
    </source>
</reference>